<dbReference type="EMBL" id="JANHOG010000062">
    <property type="protein sequence ID" value="KAJ3558856.1"/>
    <property type="molecule type" value="Genomic_DNA"/>
</dbReference>
<sequence>MQGLTIITVYHAWLVMMFMFAAILLRLTVAIARTYRLMKIMPPGPPGLPLLGNVLQIGQLQWLRFTEWKQQYGPIFSLNLAGQLVIVLNDFETAADLVDRRSAIYSDRPRFIMASEILTGGLLIAFVSCGNLWRRLRRAAHDGLNARASVAYQPLQEKESAQLLVHMLKDPENWDVNLKRSAASMVLCGVYGWLSVDETATGFIQRITQLMKRITCACLPGAYLVEIFPFMLYLPAWTAKWKREGSKWYQHDTRMLEGVMADVGAKLRAGTSEPSFAATLIENETRWNLTRREAAWLAGTMVGAGQGSIAGSLTYFVLAMVLYLDVMRRAQEQVDEVVGRARLPRFSDREKLPYVEAMVKEVLRWRSVGPAGLPRCSTQDDWYKGYFIPKGTLIILNVWGMNRDPAYFPDYDDFRPERYLGESGDLCDPVPDTHGQGHLSFGAGKRICVGKDLANQALFINMAAMLWAFDMKPAVDANGEAIIPSRTECIDEGLVVRPVPFKCAITPRTADVPEIVAYATEAYACGEPA</sequence>
<evidence type="ECO:0000313" key="2">
    <source>
        <dbReference type="Proteomes" id="UP001148662"/>
    </source>
</evidence>
<proteinExistence type="predicted"/>
<comment type="caution">
    <text evidence="1">The sequence shown here is derived from an EMBL/GenBank/DDBJ whole genome shotgun (WGS) entry which is preliminary data.</text>
</comment>
<organism evidence="1 2">
    <name type="scientific">Phlebia brevispora</name>
    <dbReference type="NCBI Taxonomy" id="194682"/>
    <lineage>
        <taxon>Eukaryota</taxon>
        <taxon>Fungi</taxon>
        <taxon>Dikarya</taxon>
        <taxon>Basidiomycota</taxon>
        <taxon>Agaricomycotina</taxon>
        <taxon>Agaricomycetes</taxon>
        <taxon>Polyporales</taxon>
        <taxon>Meruliaceae</taxon>
        <taxon>Phlebia</taxon>
    </lineage>
</organism>
<evidence type="ECO:0000313" key="1">
    <source>
        <dbReference type="EMBL" id="KAJ3558856.1"/>
    </source>
</evidence>
<name>A0ACC1TDN4_9APHY</name>
<keyword evidence="2" id="KW-1185">Reference proteome</keyword>
<accession>A0ACC1TDN4</accession>
<reference evidence="1" key="1">
    <citation type="submission" date="2022-07" db="EMBL/GenBank/DDBJ databases">
        <title>Genome Sequence of Phlebia brevispora.</title>
        <authorList>
            <person name="Buettner E."/>
        </authorList>
    </citation>
    <scope>NUCLEOTIDE SEQUENCE</scope>
    <source>
        <strain evidence="1">MPL23</strain>
    </source>
</reference>
<gene>
    <name evidence="1" type="ORF">NM688_g680</name>
</gene>
<dbReference type="Proteomes" id="UP001148662">
    <property type="component" value="Unassembled WGS sequence"/>
</dbReference>
<protein>
    <submittedName>
        <fullName evidence="1">Uncharacterized protein</fullName>
    </submittedName>
</protein>